<evidence type="ECO:0000313" key="2">
    <source>
        <dbReference type="EnsemblMetazoa" id="CJA41764.1"/>
    </source>
</evidence>
<sequence>MVGGTSSDDTPGPSSSIDRRSLLSAASMVRQQSDTTGVRRLVRARAVQEEDDEGDAGKSVSLLFFGLFLSIGVL</sequence>
<protein>
    <submittedName>
        <fullName evidence="2">Uncharacterized protein</fullName>
    </submittedName>
</protein>
<reference evidence="2" key="2">
    <citation type="submission" date="2022-06" db="UniProtKB">
        <authorList>
            <consortium name="EnsemblMetazoa"/>
        </authorList>
    </citation>
    <scope>IDENTIFICATION</scope>
    <source>
        <strain evidence="2">DF5081</strain>
    </source>
</reference>
<dbReference type="EnsemblMetazoa" id="CJA41764.1">
    <property type="protein sequence ID" value="CJA41764.1"/>
    <property type="gene ID" value="WBGene00217612"/>
</dbReference>
<accession>A0A8R1IRJ7</accession>
<evidence type="ECO:0000313" key="3">
    <source>
        <dbReference type="Proteomes" id="UP000005237"/>
    </source>
</evidence>
<name>A0A8R1IRJ7_CAEJA</name>
<reference evidence="3" key="1">
    <citation type="submission" date="2010-08" db="EMBL/GenBank/DDBJ databases">
        <authorList>
            <consortium name="Caenorhabditis japonica Sequencing Consortium"/>
            <person name="Wilson R.K."/>
        </authorList>
    </citation>
    <scope>NUCLEOTIDE SEQUENCE [LARGE SCALE GENOMIC DNA]</scope>
    <source>
        <strain evidence="3">DF5081</strain>
    </source>
</reference>
<feature type="region of interest" description="Disordered" evidence="1">
    <location>
        <begin position="1"/>
        <end position="35"/>
    </location>
</feature>
<dbReference type="AlphaFoldDB" id="A0A8R1IRJ7"/>
<evidence type="ECO:0000256" key="1">
    <source>
        <dbReference type="SAM" id="MobiDB-lite"/>
    </source>
</evidence>
<feature type="compositionally biased region" description="Low complexity" evidence="1">
    <location>
        <begin position="1"/>
        <end position="16"/>
    </location>
</feature>
<proteinExistence type="predicted"/>
<organism evidence="2 3">
    <name type="scientific">Caenorhabditis japonica</name>
    <dbReference type="NCBI Taxonomy" id="281687"/>
    <lineage>
        <taxon>Eukaryota</taxon>
        <taxon>Metazoa</taxon>
        <taxon>Ecdysozoa</taxon>
        <taxon>Nematoda</taxon>
        <taxon>Chromadorea</taxon>
        <taxon>Rhabditida</taxon>
        <taxon>Rhabditina</taxon>
        <taxon>Rhabditomorpha</taxon>
        <taxon>Rhabditoidea</taxon>
        <taxon>Rhabditidae</taxon>
        <taxon>Peloderinae</taxon>
        <taxon>Caenorhabditis</taxon>
    </lineage>
</organism>
<dbReference type="Proteomes" id="UP000005237">
    <property type="component" value="Unassembled WGS sequence"/>
</dbReference>
<keyword evidence="3" id="KW-1185">Reference proteome</keyword>